<dbReference type="Proteomes" id="UP001294570">
    <property type="component" value="Unassembled WGS sequence"/>
</dbReference>
<evidence type="ECO:0000313" key="2">
    <source>
        <dbReference type="Proteomes" id="UP001294570"/>
    </source>
</evidence>
<gene>
    <name evidence="1" type="ORF">TOI97_13105</name>
</gene>
<protein>
    <submittedName>
        <fullName evidence="1">Uncharacterized protein</fullName>
    </submittedName>
</protein>
<feature type="non-terminal residue" evidence="1">
    <location>
        <position position="1"/>
    </location>
</feature>
<comment type="caution">
    <text evidence="1">The sequence shown here is derived from an EMBL/GenBank/DDBJ whole genome shotgun (WGS) entry which is preliminary data.</text>
</comment>
<keyword evidence="2" id="KW-1185">Reference proteome</keyword>
<proteinExistence type="predicted"/>
<dbReference type="EMBL" id="JAXIVU010000039">
    <property type="protein sequence ID" value="MDY7220490.1"/>
    <property type="molecule type" value="Genomic_DNA"/>
</dbReference>
<sequence>GAAQWKNGQVYHNGHYFKVWDSYGLSQYRFRSSSFNEDARGRRYFNVVVDVEVEPEIKPKSKPFMRKSLTVEKMPCTNAAVRWSIAAVKSMWATSVV</sequence>
<name>A0ABU5GU29_9GAMM</name>
<evidence type="ECO:0000313" key="1">
    <source>
        <dbReference type="EMBL" id="MDY7220490.1"/>
    </source>
</evidence>
<accession>A0ABU5GU29</accession>
<organism evidence="1 2">
    <name type="scientific">Denitrificimonas halotolerans</name>
    <dbReference type="NCBI Taxonomy" id="3098930"/>
    <lineage>
        <taxon>Bacteria</taxon>
        <taxon>Pseudomonadati</taxon>
        <taxon>Pseudomonadota</taxon>
        <taxon>Gammaproteobacteria</taxon>
        <taxon>Pseudomonadales</taxon>
        <taxon>Pseudomonadaceae</taxon>
        <taxon>Denitrificimonas</taxon>
    </lineage>
</organism>
<reference evidence="1 2" key="1">
    <citation type="submission" date="2023-12" db="EMBL/GenBank/DDBJ databases">
        <title>Denitrificimonas halotolerans sp. nov.,a novel species isolated from landfill leachate.</title>
        <authorList>
            <person name="Wang S."/>
        </authorList>
    </citation>
    <scope>NUCLEOTIDE SEQUENCE [LARGE SCALE GENOMIC DNA]</scope>
    <source>
        <strain evidence="1 2">JX-1</strain>
    </source>
</reference>